<dbReference type="Proteomes" id="UP000053097">
    <property type="component" value="Unassembled WGS sequence"/>
</dbReference>
<sequence>MTKETFSHLLQMTKPFLTKTSKRAFSPEQRLAITLRLSRARRTIENSFDILSSRWRIYRKLINMHPKYMDTVVMATICCHVRGSENVTNLVSVLT</sequence>
<name>A0A026X3V2_OOCBI</name>
<evidence type="ECO:0000313" key="2">
    <source>
        <dbReference type="Proteomes" id="UP000053097"/>
    </source>
</evidence>
<dbReference type="STRING" id="2015173.A0A026X3V2"/>
<evidence type="ECO:0000313" key="1">
    <source>
        <dbReference type="EMBL" id="EZA62957.1"/>
    </source>
</evidence>
<accession>A0A026X3V2</accession>
<reference evidence="1 2" key="1">
    <citation type="journal article" date="2014" name="Curr. Biol.">
        <title>The genome of the clonal raider ant Cerapachys biroi.</title>
        <authorList>
            <person name="Oxley P.R."/>
            <person name="Ji L."/>
            <person name="Fetter-Pruneda I."/>
            <person name="McKenzie S.K."/>
            <person name="Li C."/>
            <person name="Hu H."/>
            <person name="Zhang G."/>
            <person name="Kronauer D.J."/>
        </authorList>
    </citation>
    <scope>NUCLEOTIDE SEQUENCE [LARGE SCALE GENOMIC DNA]</scope>
</reference>
<proteinExistence type="predicted"/>
<organism evidence="1 2">
    <name type="scientific">Ooceraea biroi</name>
    <name type="common">Clonal raider ant</name>
    <name type="synonym">Cerapachys biroi</name>
    <dbReference type="NCBI Taxonomy" id="2015173"/>
    <lineage>
        <taxon>Eukaryota</taxon>
        <taxon>Metazoa</taxon>
        <taxon>Ecdysozoa</taxon>
        <taxon>Arthropoda</taxon>
        <taxon>Hexapoda</taxon>
        <taxon>Insecta</taxon>
        <taxon>Pterygota</taxon>
        <taxon>Neoptera</taxon>
        <taxon>Endopterygota</taxon>
        <taxon>Hymenoptera</taxon>
        <taxon>Apocrita</taxon>
        <taxon>Aculeata</taxon>
        <taxon>Formicoidea</taxon>
        <taxon>Formicidae</taxon>
        <taxon>Dorylinae</taxon>
        <taxon>Ooceraea</taxon>
    </lineage>
</organism>
<dbReference type="EMBL" id="KK107009">
    <property type="protein sequence ID" value="EZA62957.1"/>
    <property type="molecule type" value="Genomic_DNA"/>
</dbReference>
<evidence type="ECO:0008006" key="3">
    <source>
        <dbReference type="Google" id="ProtNLM"/>
    </source>
</evidence>
<keyword evidence="2" id="KW-1185">Reference proteome</keyword>
<gene>
    <name evidence="1" type="ORF">X777_11973</name>
</gene>
<protein>
    <recommendedName>
        <fullName evidence="3">DDE Tnp4 domain-containing protein</fullName>
    </recommendedName>
</protein>
<dbReference type="AlphaFoldDB" id="A0A026X3V2"/>